<dbReference type="EC" id="2.1.1.131" evidence="7"/>
<gene>
    <name evidence="7" type="ORF">ENT99_00405</name>
</gene>
<protein>
    <submittedName>
        <fullName evidence="7">Precorrin-3B C(17)-methyltransferase</fullName>
        <ecNumber evidence="7">2.1.1.131</ecNumber>
    </submittedName>
</protein>
<dbReference type="NCBIfam" id="NF004423">
    <property type="entry name" value="PRK05765.1"/>
    <property type="match status" value="1"/>
</dbReference>
<evidence type="ECO:0000256" key="1">
    <source>
        <dbReference type="ARBA" id="ARBA00004953"/>
    </source>
</evidence>
<evidence type="ECO:0000313" key="7">
    <source>
        <dbReference type="EMBL" id="HFQ78150.1"/>
    </source>
</evidence>
<dbReference type="GO" id="GO:0009236">
    <property type="term" value="P:cobalamin biosynthetic process"/>
    <property type="evidence" value="ECO:0007669"/>
    <property type="project" value="UniProtKB-UniPathway"/>
</dbReference>
<dbReference type="InterPro" id="IPR051810">
    <property type="entry name" value="Precorrin_MeTrfase"/>
</dbReference>
<name>A0A832APV0_9CREN</name>
<dbReference type="NCBIfam" id="TIGR01466">
    <property type="entry name" value="cobJ_cbiH"/>
    <property type="match status" value="1"/>
</dbReference>
<comment type="pathway">
    <text evidence="1">Cofactor biosynthesis; adenosylcobalamin biosynthesis.</text>
</comment>
<feature type="domain" description="Tetrapyrrole methylase" evidence="6">
    <location>
        <begin position="8"/>
        <end position="211"/>
    </location>
</feature>
<evidence type="ECO:0000256" key="3">
    <source>
        <dbReference type="ARBA" id="ARBA00022603"/>
    </source>
</evidence>
<dbReference type="AlphaFoldDB" id="A0A832APV0"/>
<proteinExistence type="predicted"/>
<dbReference type="InterPro" id="IPR006363">
    <property type="entry name" value="Cbl_synth_CobJ/CibH_dom"/>
</dbReference>
<dbReference type="Gene3D" id="3.40.1010.10">
    <property type="entry name" value="Cobalt-precorrin-4 Transmethylase, Domain 1"/>
    <property type="match status" value="1"/>
</dbReference>
<sequence length="247" mass="27382">MLNRCRGKIYVVGIGPGALELRTIAVLKAIEESSVVLGYKRYIDFIRDVLVNKRVVEYGMREEVERVKKAVEYALNGEIVALVSGGDPQVYGMAGILLEYIAKNGIDVDVTIIPGVTAALAAAAKLGAPLASDFAVINLSDILIPREVILSKVEHAAKGDFVIVFYNPVKLDLVEQAMNTVARFRSSDTPVGIARNVYRDGEKVFVTRLKDWIEYRDYIDMGTTIIVGSSKTIIYRNYMVTQRGYRL</sequence>
<dbReference type="Pfam" id="PF00590">
    <property type="entry name" value="TP_methylase"/>
    <property type="match status" value="1"/>
</dbReference>
<comment type="caution">
    <text evidence="7">The sequence shown here is derived from an EMBL/GenBank/DDBJ whole genome shotgun (WGS) entry which is preliminary data.</text>
</comment>
<keyword evidence="4 7" id="KW-0808">Transferase</keyword>
<dbReference type="SUPFAM" id="SSF53790">
    <property type="entry name" value="Tetrapyrrole methylase"/>
    <property type="match status" value="1"/>
</dbReference>
<dbReference type="UniPathway" id="UPA00148"/>
<accession>A0A832APV0</accession>
<dbReference type="Gene3D" id="3.30.950.10">
    <property type="entry name" value="Methyltransferase, Cobalt-precorrin-4 Transmethylase, Domain 2"/>
    <property type="match status" value="1"/>
</dbReference>
<reference evidence="7" key="1">
    <citation type="journal article" date="2020" name="mSystems">
        <title>Genome- and Community-Level Interaction Insights into Carbon Utilization and Element Cycling Functions of Hydrothermarchaeota in Hydrothermal Sediment.</title>
        <authorList>
            <person name="Zhou Z."/>
            <person name="Liu Y."/>
            <person name="Xu W."/>
            <person name="Pan J."/>
            <person name="Luo Z.H."/>
            <person name="Li M."/>
        </authorList>
    </citation>
    <scope>NUCLEOTIDE SEQUENCE</scope>
    <source>
        <strain evidence="7">SpSt-629</strain>
    </source>
</reference>
<organism evidence="7">
    <name type="scientific">Ignisphaera aggregans</name>
    <dbReference type="NCBI Taxonomy" id="334771"/>
    <lineage>
        <taxon>Archaea</taxon>
        <taxon>Thermoproteota</taxon>
        <taxon>Thermoprotei</taxon>
        <taxon>Desulfurococcales</taxon>
        <taxon>Desulfurococcaceae</taxon>
        <taxon>Ignisphaera</taxon>
    </lineage>
</organism>
<dbReference type="InterPro" id="IPR000878">
    <property type="entry name" value="4pyrrol_Mease"/>
</dbReference>
<dbReference type="InterPro" id="IPR014776">
    <property type="entry name" value="4pyrrole_Mease_sub2"/>
</dbReference>
<keyword evidence="2" id="KW-0169">Cobalamin biosynthesis</keyword>
<dbReference type="InterPro" id="IPR035996">
    <property type="entry name" value="4pyrrol_Methylase_sf"/>
</dbReference>
<keyword evidence="5" id="KW-0949">S-adenosyl-L-methionine</keyword>
<dbReference type="EMBL" id="DTAU01000011">
    <property type="protein sequence ID" value="HFQ78150.1"/>
    <property type="molecule type" value="Genomic_DNA"/>
</dbReference>
<evidence type="ECO:0000259" key="6">
    <source>
        <dbReference type="Pfam" id="PF00590"/>
    </source>
</evidence>
<dbReference type="PANTHER" id="PTHR47036:SF1">
    <property type="entry name" value="COBALT-FACTOR III C(17)-METHYLTRANSFERASE-RELATED"/>
    <property type="match status" value="1"/>
</dbReference>
<dbReference type="GO" id="GO:0030789">
    <property type="term" value="F:precorrin-3B C17-methyltransferase activity"/>
    <property type="evidence" value="ECO:0007669"/>
    <property type="project" value="UniProtKB-EC"/>
</dbReference>
<evidence type="ECO:0000256" key="5">
    <source>
        <dbReference type="ARBA" id="ARBA00022691"/>
    </source>
</evidence>
<dbReference type="CDD" id="cd11646">
    <property type="entry name" value="Precorrin_3B_C17_MT"/>
    <property type="match status" value="1"/>
</dbReference>
<evidence type="ECO:0000256" key="4">
    <source>
        <dbReference type="ARBA" id="ARBA00022679"/>
    </source>
</evidence>
<evidence type="ECO:0000256" key="2">
    <source>
        <dbReference type="ARBA" id="ARBA00022573"/>
    </source>
</evidence>
<keyword evidence="3 7" id="KW-0489">Methyltransferase</keyword>
<dbReference type="GO" id="GO:0032259">
    <property type="term" value="P:methylation"/>
    <property type="evidence" value="ECO:0007669"/>
    <property type="project" value="UniProtKB-KW"/>
</dbReference>
<dbReference type="InterPro" id="IPR014777">
    <property type="entry name" value="4pyrrole_Mease_sub1"/>
</dbReference>
<dbReference type="PANTHER" id="PTHR47036">
    <property type="entry name" value="COBALT-FACTOR III C(17)-METHYLTRANSFERASE-RELATED"/>
    <property type="match status" value="1"/>
</dbReference>